<dbReference type="AlphaFoldDB" id="A0A8X6RA77"/>
<reference evidence="1" key="1">
    <citation type="submission" date="2020-08" db="EMBL/GenBank/DDBJ databases">
        <title>Multicomponent nature underlies the extraordinary mechanical properties of spider dragline silk.</title>
        <authorList>
            <person name="Kono N."/>
            <person name="Nakamura H."/>
            <person name="Mori M."/>
            <person name="Yoshida Y."/>
            <person name="Ohtoshi R."/>
            <person name="Malay A.D."/>
            <person name="Moran D.A.P."/>
            <person name="Tomita M."/>
            <person name="Numata K."/>
            <person name="Arakawa K."/>
        </authorList>
    </citation>
    <scope>NUCLEOTIDE SEQUENCE</scope>
</reference>
<sequence>MVPDVAAGSITARCRIRLSSWAVVQRGGACDDAMVARGMRLCYNVNALHVLSPPTSDVNFPQFACFLHDVAFSVTNSV</sequence>
<dbReference type="Proteomes" id="UP000887159">
    <property type="component" value="Unassembled WGS sequence"/>
</dbReference>
<comment type="caution">
    <text evidence="1">The sequence shown here is derived from an EMBL/GenBank/DDBJ whole genome shotgun (WGS) entry which is preliminary data.</text>
</comment>
<proteinExistence type="predicted"/>
<dbReference type="EMBL" id="BMAU01021061">
    <property type="protein sequence ID" value="GFX88762.1"/>
    <property type="molecule type" value="Genomic_DNA"/>
</dbReference>
<protein>
    <submittedName>
        <fullName evidence="1">Uncharacterized protein</fullName>
    </submittedName>
</protein>
<gene>
    <name evidence="1" type="ORF">TNCV_1558071</name>
</gene>
<evidence type="ECO:0000313" key="1">
    <source>
        <dbReference type="EMBL" id="GFX88762.1"/>
    </source>
</evidence>
<keyword evidence="2" id="KW-1185">Reference proteome</keyword>
<evidence type="ECO:0000313" key="2">
    <source>
        <dbReference type="Proteomes" id="UP000887159"/>
    </source>
</evidence>
<organism evidence="1 2">
    <name type="scientific">Trichonephila clavipes</name>
    <name type="common">Golden silk orbweaver</name>
    <name type="synonym">Nephila clavipes</name>
    <dbReference type="NCBI Taxonomy" id="2585209"/>
    <lineage>
        <taxon>Eukaryota</taxon>
        <taxon>Metazoa</taxon>
        <taxon>Ecdysozoa</taxon>
        <taxon>Arthropoda</taxon>
        <taxon>Chelicerata</taxon>
        <taxon>Arachnida</taxon>
        <taxon>Araneae</taxon>
        <taxon>Araneomorphae</taxon>
        <taxon>Entelegynae</taxon>
        <taxon>Araneoidea</taxon>
        <taxon>Nephilidae</taxon>
        <taxon>Trichonephila</taxon>
    </lineage>
</organism>
<accession>A0A8X6RA77</accession>
<name>A0A8X6RA77_TRICX</name>